<sequence length="224" mass="24289">DEAGLCLMDGKLYYSSFFGYEARRRGEPGPKGVTASVEPATGKVLWSTTKYSIHGGCTISGEGGRLYLGGYNRTDAETRGRYVWCLDAKDGSLIWRSDPVLVAIHVVTVGPRFLFVHAQNRNGYLIDKSTGKIITSSISETYQCTRFTLAEPYLLGCSMDVHDLSAGSKLVSTGPRLDPSECTSSIVSNGRLFYTGQGGGLQTCTVYGAKAESFTPHWAETANR</sequence>
<dbReference type="AlphaFoldDB" id="X0UC51"/>
<dbReference type="EMBL" id="BARS01010744">
    <property type="protein sequence ID" value="GAF96901.1"/>
    <property type="molecule type" value="Genomic_DNA"/>
</dbReference>
<evidence type="ECO:0000313" key="2">
    <source>
        <dbReference type="EMBL" id="GAF96901.1"/>
    </source>
</evidence>
<dbReference type="InterPro" id="IPR011047">
    <property type="entry name" value="Quinoprotein_ADH-like_sf"/>
</dbReference>
<dbReference type="InterPro" id="IPR002372">
    <property type="entry name" value="PQQ_rpt_dom"/>
</dbReference>
<accession>X0UC51</accession>
<feature type="domain" description="Pyrrolo-quinoline quinone repeat" evidence="1">
    <location>
        <begin position="32"/>
        <end position="133"/>
    </location>
</feature>
<evidence type="ECO:0000259" key="1">
    <source>
        <dbReference type="Pfam" id="PF13360"/>
    </source>
</evidence>
<dbReference type="Pfam" id="PF13360">
    <property type="entry name" value="PQQ_2"/>
    <property type="match status" value="1"/>
</dbReference>
<organism evidence="2">
    <name type="scientific">marine sediment metagenome</name>
    <dbReference type="NCBI Taxonomy" id="412755"/>
    <lineage>
        <taxon>unclassified sequences</taxon>
        <taxon>metagenomes</taxon>
        <taxon>ecological metagenomes</taxon>
    </lineage>
</organism>
<dbReference type="SUPFAM" id="SSF50998">
    <property type="entry name" value="Quinoprotein alcohol dehydrogenase-like"/>
    <property type="match status" value="1"/>
</dbReference>
<gene>
    <name evidence="2" type="ORF">S01H1_19802</name>
</gene>
<dbReference type="Gene3D" id="2.130.10.10">
    <property type="entry name" value="YVTN repeat-like/Quinoprotein amine dehydrogenase"/>
    <property type="match status" value="1"/>
</dbReference>
<comment type="caution">
    <text evidence="2">The sequence shown here is derived from an EMBL/GenBank/DDBJ whole genome shotgun (WGS) entry which is preliminary data.</text>
</comment>
<dbReference type="InterPro" id="IPR015943">
    <property type="entry name" value="WD40/YVTN_repeat-like_dom_sf"/>
</dbReference>
<protein>
    <recommendedName>
        <fullName evidence="1">Pyrrolo-quinoline quinone repeat domain-containing protein</fullName>
    </recommendedName>
</protein>
<reference evidence="2" key="1">
    <citation type="journal article" date="2014" name="Front. Microbiol.">
        <title>High frequency of phylogenetically diverse reductive dehalogenase-homologous genes in deep subseafloor sedimentary metagenomes.</title>
        <authorList>
            <person name="Kawai M."/>
            <person name="Futagami T."/>
            <person name="Toyoda A."/>
            <person name="Takaki Y."/>
            <person name="Nishi S."/>
            <person name="Hori S."/>
            <person name="Arai W."/>
            <person name="Tsubouchi T."/>
            <person name="Morono Y."/>
            <person name="Uchiyama I."/>
            <person name="Ito T."/>
            <person name="Fujiyama A."/>
            <person name="Inagaki F."/>
            <person name="Takami H."/>
        </authorList>
    </citation>
    <scope>NUCLEOTIDE SEQUENCE</scope>
    <source>
        <strain evidence="2">Expedition CK06-06</strain>
    </source>
</reference>
<name>X0UC51_9ZZZZ</name>
<feature type="non-terminal residue" evidence="2">
    <location>
        <position position="1"/>
    </location>
</feature>
<proteinExistence type="predicted"/>